<comment type="caution">
    <text evidence="2">The sequence shown here is derived from an EMBL/GenBank/DDBJ whole genome shotgun (WGS) entry which is preliminary data.</text>
</comment>
<evidence type="ECO:0000313" key="3">
    <source>
        <dbReference type="Proteomes" id="UP000251889"/>
    </source>
</evidence>
<dbReference type="EMBL" id="QMFY01000005">
    <property type="protein sequence ID" value="RAW01084.1"/>
    <property type="molecule type" value="Genomic_DNA"/>
</dbReference>
<dbReference type="OrthoDB" id="226313at2"/>
<name>A0A364Y430_9BACT</name>
<dbReference type="Proteomes" id="UP000251889">
    <property type="component" value="Unassembled WGS sequence"/>
</dbReference>
<proteinExistence type="predicted"/>
<dbReference type="RefSeq" id="WP_112747239.1">
    <property type="nucleotide sequence ID" value="NZ_QMFY01000005.1"/>
</dbReference>
<dbReference type="GO" id="GO:0016747">
    <property type="term" value="F:acyltransferase activity, transferring groups other than amino-acyl groups"/>
    <property type="evidence" value="ECO:0007669"/>
    <property type="project" value="InterPro"/>
</dbReference>
<feature type="domain" description="N-acetyltransferase" evidence="1">
    <location>
        <begin position="1"/>
        <end position="144"/>
    </location>
</feature>
<dbReference type="PROSITE" id="PS51186">
    <property type="entry name" value="GNAT"/>
    <property type="match status" value="1"/>
</dbReference>
<dbReference type="Gene3D" id="3.40.630.30">
    <property type="match status" value="1"/>
</dbReference>
<organism evidence="2 3">
    <name type="scientific">Pseudochryseolinea flava</name>
    <dbReference type="NCBI Taxonomy" id="2059302"/>
    <lineage>
        <taxon>Bacteria</taxon>
        <taxon>Pseudomonadati</taxon>
        <taxon>Bacteroidota</taxon>
        <taxon>Cytophagia</taxon>
        <taxon>Cytophagales</taxon>
        <taxon>Fulvivirgaceae</taxon>
        <taxon>Pseudochryseolinea</taxon>
    </lineage>
</organism>
<evidence type="ECO:0000313" key="2">
    <source>
        <dbReference type="EMBL" id="RAW01084.1"/>
    </source>
</evidence>
<dbReference type="AlphaFoldDB" id="A0A364Y430"/>
<evidence type="ECO:0000259" key="1">
    <source>
        <dbReference type="PROSITE" id="PS51186"/>
    </source>
</evidence>
<sequence>MIITSVSHRDEMLHKVITLGDKNKQTLGMLPEGAFHQHARRKTILAAIDDGKLAGYLLYRISQKKRFVSITHLCVSPEYQGRGISTSLLMELKGKYKDVFSGMMLSCRADYSHASRLWEKFGFKARTKKRSRAKKEFYLVKWIYDFGNPNLFSDLPSEGQKIRAVLDSSVLIKLSESSTRESAEVHSLEADWLEDEVEFVCTQEVFNEINRDENLLRAQKTRDFLRKFEVINFRPDLRDRLAEELKLLIKGKTDNAESDRKQIAEAMAAGVMYFVTLDQELLDLNESLYQKYSIEILRPVEFVLLVDEVSNSLDYRSFRLAGADYDTSRIRGEDIEPLVRSFSGCVPNETRQELRTMISECANDVTKGLVRVVRDKTAEAIASYGIVLHESNLIVRFIRIKRTNISSVLFQQLIRDIILLGIRKACNTIVVKEIQLLDDEKLMLQALGFDLCAAAWRKICLTGFMPLSDVLSHIVVKNGLNIPASLFVLSDGTVKTNLVADLERKLWPLKIEDLDLPVYIIPIRPLWAAQLFDFYIANVSLFGATPSLAWSRENIYYRSVNPVSEKAPARILWYVSSEEKVIGRSRGIVATSYLDEVYVDRAKDIFRKYKRFGVYEWKDIYQLADGAVLSEIKALKFSDTEVFRNVVTLDKINEIMIKNNRRTNTFASPVEVSIAIFKEIYVTGKNE</sequence>
<keyword evidence="3" id="KW-1185">Reference proteome</keyword>
<dbReference type="SUPFAM" id="SSF55729">
    <property type="entry name" value="Acyl-CoA N-acyltransferases (Nat)"/>
    <property type="match status" value="1"/>
</dbReference>
<gene>
    <name evidence="2" type="ORF">DQQ10_12715</name>
</gene>
<dbReference type="InterPro" id="IPR000182">
    <property type="entry name" value="GNAT_dom"/>
</dbReference>
<reference evidence="2 3" key="1">
    <citation type="submission" date="2018-06" db="EMBL/GenBank/DDBJ databases">
        <title>Chryseolinea flavus sp. nov., a member of the phylum Bacteroidetes isolated from soil.</title>
        <authorList>
            <person name="Li Y."/>
            <person name="Wang J."/>
        </authorList>
    </citation>
    <scope>NUCLEOTIDE SEQUENCE [LARGE SCALE GENOMIC DNA]</scope>
    <source>
        <strain evidence="2 3">SDU1-6</strain>
    </source>
</reference>
<dbReference type="InterPro" id="IPR016181">
    <property type="entry name" value="Acyl_CoA_acyltransferase"/>
</dbReference>
<dbReference type="Pfam" id="PF00583">
    <property type="entry name" value="Acetyltransf_1"/>
    <property type="match status" value="1"/>
</dbReference>
<dbReference type="CDD" id="cd04301">
    <property type="entry name" value="NAT_SF"/>
    <property type="match status" value="1"/>
</dbReference>
<accession>A0A364Y430</accession>
<protein>
    <recommendedName>
        <fullName evidence="1">N-acetyltransferase domain-containing protein</fullName>
    </recommendedName>
</protein>